<dbReference type="InterPro" id="IPR009057">
    <property type="entry name" value="Homeodomain-like_sf"/>
</dbReference>
<feature type="domain" description="Myb-like" evidence="6">
    <location>
        <begin position="9"/>
        <end position="61"/>
    </location>
</feature>
<evidence type="ECO:0000256" key="5">
    <source>
        <dbReference type="SAM" id="MobiDB-lite"/>
    </source>
</evidence>
<dbReference type="CDD" id="cd00167">
    <property type="entry name" value="SANT"/>
    <property type="match status" value="2"/>
</dbReference>
<dbReference type="InterPro" id="IPR015495">
    <property type="entry name" value="Myb_TF_plants"/>
</dbReference>
<feature type="domain" description="HTH myb-type" evidence="7">
    <location>
        <begin position="9"/>
        <end position="61"/>
    </location>
</feature>
<keyword evidence="2" id="KW-0677">Repeat</keyword>
<feature type="domain" description="HTH myb-type" evidence="7">
    <location>
        <begin position="62"/>
        <end position="116"/>
    </location>
</feature>
<dbReference type="InterPro" id="IPR001005">
    <property type="entry name" value="SANT/Myb"/>
</dbReference>
<evidence type="ECO:0000256" key="2">
    <source>
        <dbReference type="ARBA" id="ARBA00022737"/>
    </source>
</evidence>
<feature type="domain" description="Myb-like" evidence="6">
    <location>
        <begin position="62"/>
        <end position="112"/>
    </location>
</feature>
<feature type="region of interest" description="Disordered" evidence="5">
    <location>
        <begin position="176"/>
        <end position="222"/>
    </location>
</feature>
<keyword evidence="3" id="KW-0238">DNA-binding</keyword>
<name>A0A438I4S4_VITVI</name>
<evidence type="ECO:0000256" key="3">
    <source>
        <dbReference type="ARBA" id="ARBA00023125"/>
    </source>
</evidence>
<dbReference type="PANTHER" id="PTHR47999">
    <property type="entry name" value="TRANSCRIPTION FACTOR MYB8-RELATED-RELATED"/>
    <property type="match status" value="1"/>
</dbReference>
<dbReference type="Proteomes" id="UP000288805">
    <property type="component" value="Unassembled WGS sequence"/>
</dbReference>
<feature type="compositionally biased region" description="Polar residues" evidence="5">
    <location>
        <begin position="176"/>
        <end position="191"/>
    </location>
</feature>
<comment type="subcellular location">
    <subcellularLocation>
        <location evidence="1">Nucleus</location>
    </subcellularLocation>
</comment>
<dbReference type="PANTHER" id="PTHR47999:SF9">
    <property type="entry name" value="TRANSCRIPTION REPRESSOR MYB5-LIKE"/>
    <property type="match status" value="1"/>
</dbReference>
<evidence type="ECO:0000256" key="1">
    <source>
        <dbReference type="ARBA" id="ARBA00004123"/>
    </source>
</evidence>
<evidence type="ECO:0000256" key="4">
    <source>
        <dbReference type="ARBA" id="ARBA00023242"/>
    </source>
</evidence>
<sequence>MGRAPCCSKVGLQRGPWTAIEDTLLIDYIRAHGQGNWRYLPKKAGLLRCGKSCRLRWMNYLRPDIKRGNFTADEDDLIIRLRSLLGNRWSLIAGRLPGRTDNEIKNYWNCHLSKRLKHTGKTPEEFIKINNHLSKGLKHMGKTPEAPSTINSKNCKIYKPKPFRITSVSIITRNNSADSSISGPTSGSATAQEDKGSLASTEAPGLPWPQVGSAGDAGGVLVDNNEHDIASEPSSQYDPIPTNHNKFEMLYQEYLQLLMADDNVAVESLSA</sequence>
<comment type="caution">
    <text evidence="8">The sequence shown here is derived from an EMBL/GenBank/DDBJ whole genome shotgun (WGS) entry which is preliminary data.</text>
</comment>
<evidence type="ECO:0000259" key="7">
    <source>
        <dbReference type="PROSITE" id="PS51294"/>
    </source>
</evidence>
<accession>A0A438I4S4</accession>
<dbReference type="InterPro" id="IPR017930">
    <property type="entry name" value="Myb_dom"/>
</dbReference>
<evidence type="ECO:0000313" key="9">
    <source>
        <dbReference type="Proteomes" id="UP000288805"/>
    </source>
</evidence>
<evidence type="ECO:0000259" key="6">
    <source>
        <dbReference type="PROSITE" id="PS50090"/>
    </source>
</evidence>
<dbReference type="GO" id="GO:0003677">
    <property type="term" value="F:DNA binding"/>
    <property type="evidence" value="ECO:0007669"/>
    <property type="project" value="UniProtKB-KW"/>
</dbReference>
<reference evidence="8 9" key="1">
    <citation type="journal article" date="2018" name="PLoS Genet.">
        <title>Population sequencing reveals clonal diversity and ancestral inbreeding in the grapevine cultivar Chardonnay.</title>
        <authorList>
            <person name="Roach M.J."/>
            <person name="Johnson D.L."/>
            <person name="Bohlmann J."/>
            <person name="van Vuuren H.J."/>
            <person name="Jones S.J."/>
            <person name="Pretorius I.S."/>
            <person name="Schmidt S.A."/>
            <person name="Borneman A.R."/>
        </authorList>
    </citation>
    <scope>NUCLEOTIDE SEQUENCE [LARGE SCALE GENOMIC DNA]</scope>
    <source>
        <strain evidence="9">cv. Chardonnay</strain>
        <tissue evidence="8">Leaf</tissue>
    </source>
</reference>
<dbReference type="Gene3D" id="1.10.10.60">
    <property type="entry name" value="Homeodomain-like"/>
    <property type="match status" value="2"/>
</dbReference>
<dbReference type="GO" id="GO:0005634">
    <property type="term" value="C:nucleus"/>
    <property type="evidence" value="ECO:0007669"/>
    <property type="project" value="UniProtKB-SubCell"/>
</dbReference>
<dbReference type="SMART" id="SM00717">
    <property type="entry name" value="SANT"/>
    <property type="match status" value="2"/>
</dbReference>
<proteinExistence type="predicted"/>
<dbReference type="AlphaFoldDB" id="A0A438I4S4"/>
<dbReference type="PROSITE" id="PS50090">
    <property type="entry name" value="MYB_LIKE"/>
    <property type="match status" value="2"/>
</dbReference>
<dbReference type="Pfam" id="PF00249">
    <property type="entry name" value="Myb_DNA-binding"/>
    <property type="match status" value="2"/>
</dbReference>
<dbReference type="SUPFAM" id="SSF46689">
    <property type="entry name" value="Homeodomain-like"/>
    <property type="match status" value="1"/>
</dbReference>
<dbReference type="EMBL" id="QGNW01000143">
    <property type="protein sequence ID" value="RVW91703.1"/>
    <property type="molecule type" value="Genomic_DNA"/>
</dbReference>
<protein>
    <submittedName>
        <fullName evidence="8">Transcription repressor MYB6</fullName>
    </submittedName>
</protein>
<keyword evidence="4" id="KW-0539">Nucleus</keyword>
<gene>
    <name evidence="8" type="primary">MYB6_2</name>
    <name evidence="8" type="ORF">CK203_024240</name>
</gene>
<dbReference type="FunFam" id="1.10.10.60:FF:000001">
    <property type="entry name" value="MYB-related transcription factor"/>
    <property type="match status" value="1"/>
</dbReference>
<dbReference type="PROSITE" id="PS51294">
    <property type="entry name" value="HTH_MYB"/>
    <property type="match status" value="2"/>
</dbReference>
<evidence type="ECO:0000313" key="8">
    <source>
        <dbReference type="EMBL" id="RVW91703.1"/>
    </source>
</evidence>
<organism evidence="8 9">
    <name type="scientific">Vitis vinifera</name>
    <name type="common">Grape</name>
    <dbReference type="NCBI Taxonomy" id="29760"/>
    <lineage>
        <taxon>Eukaryota</taxon>
        <taxon>Viridiplantae</taxon>
        <taxon>Streptophyta</taxon>
        <taxon>Embryophyta</taxon>
        <taxon>Tracheophyta</taxon>
        <taxon>Spermatophyta</taxon>
        <taxon>Magnoliopsida</taxon>
        <taxon>eudicotyledons</taxon>
        <taxon>Gunneridae</taxon>
        <taxon>Pentapetalae</taxon>
        <taxon>rosids</taxon>
        <taxon>Vitales</taxon>
        <taxon>Vitaceae</taxon>
        <taxon>Viteae</taxon>
        <taxon>Vitis</taxon>
    </lineage>
</organism>